<comment type="caution">
    <text evidence="1">The sequence shown here is derived from an EMBL/GenBank/DDBJ whole genome shotgun (WGS) entry which is preliminary data.</text>
</comment>
<evidence type="ECO:0000313" key="2">
    <source>
        <dbReference type="Proteomes" id="UP000467635"/>
    </source>
</evidence>
<protein>
    <submittedName>
        <fullName evidence="1">Fe-S oxidoreductase</fullName>
    </submittedName>
</protein>
<proteinExistence type="predicted"/>
<evidence type="ECO:0000313" key="1">
    <source>
        <dbReference type="EMBL" id="MSE09077.1"/>
    </source>
</evidence>
<dbReference type="AlphaFoldDB" id="A0A7X2MGG3"/>
<gene>
    <name evidence="1" type="ORF">GKC33_10370</name>
</gene>
<dbReference type="Proteomes" id="UP000467635">
    <property type="component" value="Unassembled WGS sequence"/>
</dbReference>
<feature type="non-terminal residue" evidence="1">
    <location>
        <position position="1"/>
    </location>
</feature>
<accession>A0A7X2MGG3</accession>
<reference evidence="1 2" key="1">
    <citation type="submission" date="2019-11" db="EMBL/GenBank/DDBJ databases">
        <title>Draft Genome Sequence of Plant Growth-Promoting Rhizosphere-Associated Bacteria.</title>
        <authorList>
            <person name="Vasilyev I.Y."/>
            <person name="Radchenko V."/>
            <person name="Ilnitskaya E.V."/>
        </authorList>
    </citation>
    <scope>NUCLEOTIDE SEQUENCE [LARGE SCALE GENOMIC DNA]</scope>
    <source>
        <strain evidence="1 2">VRA_01-1sq_f</strain>
    </source>
</reference>
<organism evidence="1 2">
    <name type="scientific">Ligilactobacillus salivarius</name>
    <dbReference type="NCBI Taxonomy" id="1624"/>
    <lineage>
        <taxon>Bacteria</taxon>
        <taxon>Bacillati</taxon>
        <taxon>Bacillota</taxon>
        <taxon>Bacilli</taxon>
        <taxon>Lactobacillales</taxon>
        <taxon>Lactobacillaceae</taxon>
        <taxon>Ligilactobacillus</taxon>
    </lineage>
</organism>
<dbReference type="EMBL" id="WKKX01000601">
    <property type="protein sequence ID" value="MSE09077.1"/>
    <property type="molecule type" value="Genomic_DNA"/>
</dbReference>
<sequence>LGYKIKAMHIAEVLNHNVDINRIKYIKDTDHVVVPANGEGVF</sequence>
<name>A0A7X2MGG3_9LACO</name>